<dbReference type="Proteomes" id="UP000694240">
    <property type="component" value="Chromosome 1"/>
</dbReference>
<reference evidence="1 2" key="1">
    <citation type="submission" date="2020-12" db="EMBL/GenBank/DDBJ databases">
        <title>Concerted genomic and epigenomic changes stabilize Arabidopsis allopolyploids.</title>
        <authorList>
            <person name="Chen Z."/>
        </authorList>
    </citation>
    <scope>NUCLEOTIDE SEQUENCE [LARGE SCALE GENOMIC DNA]</scope>
    <source>
        <strain evidence="1">Allo738</strain>
        <tissue evidence="1">Leaf</tissue>
    </source>
</reference>
<comment type="caution">
    <text evidence="1">The sequence shown here is derived from an EMBL/GenBank/DDBJ whole genome shotgun (WGS) entry which is preliminary data.</text>
</comment>
<protein>
    <submittedName>
        <fullName evidence="1">Uncharacterized protein</fullName>
    </submittedName>
</protein>
<accession>A0A8T2GSD2</accession>
<keyword evidence="2" id="KW-1185">Reference proteome</keyword>
<dbReference type="AlphaFoldDB" id="A0A8T2GSD2"/>
<evidence type="ECO:0000313" key="2">
    <source>
        <dbReference type="Proteomes" id="UP000694240"/>
    </source>
</evidence>
<sequence>MNKHNHNKSNQKSDEPPLLGTIVSRIYQAVLSQTRVSTKHICLSPNAHGPQILLTTL</sequence>
<gene>
    <name evidence="1" type="ORF">ISN45_At01g051630</name>
</gene>
<organism evidence="1 2">
    <name type="scientific">Arabidopsis thaliana x Arabidopsis arenosa</name>
    <dbReference type="NCBI Taxonomy" id="1240361"/>
    <lineage>
        <taxon>Eukaryota</taxon>
        <taxon>Viridiplantae</taxon>
        <taxon>Streptophyta</taxon>
        <taxon>Embryophyta</taxon>
        <taxon>Tracheophyta</taxon>
        <taxon>Spermatophyta</taxon>
        <taxon>Magnoliopsida</taxon>
        <taxon>eudicotyledons</taxon>
        <taxon>Gunneridae</taxon>
        <taxon>Pentapetalae</taxon>
        <taxon>rosids</taxon>
        <taxon>malvids</taxon>
        <taxon>Brassicales</taxon>
        <taxon>Brassicaceae</taxon>
        <taxon>Camelineae</taxon>
        <taxon>Arabidopsis</taxon>
    </lineage>
</organism>
<dbReference type="EMBL" id="JAEFBK010000001">
    <property type="protein sequence ID" value="KAG7650187.1"/>
    <property type="molecule type" value="Genomic_DNA"/>
</dbReference>
<proteinExistence type="predicted"/>
<evidence type="ECO:0000313" key="1">
    <source>
        <dbReference type="EMBL" id="KAG7650187.1"/>
    </source>
</evidence>
<name>A0A8T2GSD2_9BRAS</name>